<organism evidence="11 12">
    <name type="scientific">Nesidiocoris tenuis</name>
    <dbReference type="NCBI Taxonomy" id="355587"/>
    <lineage>
        <taxon>Eukaryota</taxon>
        <taxon>Metazoa</taxon>
        <taxon>Ecdysozoa</taxon>
        <taxon>Arthropoda</taxon>
        <taxon>Hexapoda</taxon>
        <taxon>Insecta</taxon>
        <taxon>Pterygota</taxon>
        <taxon>Neoptera</taxon>
        <taxon>Paraneoptera</taxon>
        <taxon>Hemiptera</taxon>
        <taxon>Heteroptera</taxon>
        <taxon>Panheteroptera</taxon>
        <taxon>Cimicomorpha</taxon>
        <taxon>Miridae</taxon>
        <taxon>Dicyphina</taxon>
        <taxon>Nesidiocoris</taxon>
    </lineage>
</organism>
<evidence type="ECO:0000256" key="5">
    <source>
        <dbReference type="ARBA" id="ARBA00022842"/>
    </source>
</evidence>
<dbReference type="GO" id="GO:0015074">
    <property type="term" value="P:DNA integration"/>
    <property type="evidence" value="ECO:0007669"/>
    <property type="project" value="UniProtKB-KW"/>
</dbReference>
<dbReference type="Pfam" id="PF25597">
    <property type="entry name" value="SH3_retrovirus"/>
    <property type="match status" value="1"/>
</dbReference>
<dbReference type="PANTHER" id="PTHR42648">
    <property type="entry name" value="TRANSPOSASE, PUTATIVE-RELATED"/>
    <property type="match status" value="1"/>
</dbReference>
<keyword evidence="6" id="KW-0229">DNA integration</keyword>
<evidence type="ECO:0000256" key="1">
    <source>
        <dbReference type="ARBA" id="ARBA00022722"/>
    </source>
</evidence>
<feature type="non-terminal residue" evidence="11">
    <location>
        <position position="222"/>
    </location>
</feature>
<dbReference type="GO" id="GO:0003964">
    <property type="term" value="F:RNA-directed DNA polymerase activity"/>
    <property type="evidence" value="ECO:0007669"/>
    <property type="project" value="UniProtKB-KW"/>
</dbReference>
<dbReference type="GO" id="GO:0004519">
    <property type="term" value="F:endonuclease activity"/>
    <property type="evidence" value="ECO:0007669"/>
    <property type="project" value="UniProtKB-KW"/>
</dbReference>
<dbReference type="AlphaFoldDB" id="A0A6H5FUP6"/>
<name>A0A6H5FUP6_9HEMI</name>
<evidence type="ECO:0000256" key="9">
    <source>
        <dbReference type="ARBA" id="ARBA00023172"/>
    </source>
</evidence>
<evidence type="ECO:0000256" key="8">
    <source>
        <dbReference type="ARBA" id="ARBA00022932"/>
    </source>
</evidence>
<dbReference type="GO" id="GO:0003887">
    <property type="term" value="F:DNA-directed DNA polymerase activity"/>
    <property type="evidence" value="ECO:0007669"/>
    <property type="project" value="UniProtKB-KW"/>
</dbReference>
<keyword evidence="8" id="KW-0239">DNA-directed DNA polymerase</keyword>
<dbReference type="GO" id="GO:0006310">
    <property type="term" value="P:DNA recombination"/>
    <property type="evidence" value="ECO:0007669"/>
    <property type="project" value="UniProtKB-KW"/>
</dbReference>
<keyword evidence="1" id="KW-0540">Nuclease</keyword>
<evidence type="ECO:0000256" key="2">
    <source>
        <dbReference type="ARBA" id="ARBA00022723"/>
    </source>
</evidence>
<evidence type="ECO:0000313" key="11">
    <source>
        <dbReference type="EMBL" id="CAA9993509.1"/>
    </source>
</evidence>
<proteinExistence type="predicted"/>
<dbReference type="GO" id="GO:0046872">
    <property type="term" value="F:metal ion binding"/>
    <property type="evidence" value="ECO:0007669"/>
    <property type="project" value="UniProtKB-KW"/>
</dbReference>
<keyword evidence="8" id="KW-0548">Nucleotidyltransferase</keyword>
<sequence length="222" mass="25702">MFIDTNLPKSLWPEAVTTAVYQLNRSPTRALNGDIPARIYLGDCNLDKLRVFGCKAWVLNLPRASKFEPRATEMRLVGYAGGGYRLWDPIANRITVARDVRFDEKDFNFCPRVQNSIEPDVLEEKPAVEEDRPSEPENSSVRVFSREKREVRRPVYLQDYEVYEAYCMLAGESDDPQTYSDAVKSGQHWENAIKSELDSRERHNTWTVVDVPTDRPLIDTRW</sequence>
<reference evidence="11 12" key="1">
    <citation type="submission" date="2020-02" db="EMBL/GenBank/DDBJ databases">
        <authorList>
            <person name="Ferguson B K."/>
        </authorList>
    </citation>
    <scope>NUCLEOTIDE SEQUENCE [LARGE SCALE GENOMIC DNA]</scope>
</reference>
<dbReference type="Proteomes" id="UP000479000">
    <property type="component" value="Unassembled WGS sequence"/>
</dbReference>
<keyword evidence="8" id="KW-0808">Transferase</keyword>
<evidence type="ECO:0000259" key="10">
    <source>
        <dbReference type="Pfam" id="PF25597"/>
    </source>
</evidence>
<evidence type="ECO:0000256" key="7">
    <source>
        <dbReference type="ARBA" id="ARBA00022918"/>
    </source>
</evidence>
<dbReference type="OrthoDB" id="6781329at2759"/>
<protein>
    <recommendedName>
        <fullName evidence="10">Retroviral polymerase SH3-like domain-containing protein</fullName>
    </recommendedName>
</protein>
<dbReference type="GO" id="GO:0016787">
    <property type="term" value="F:hydrolase activity"/>
    <property type="evidence" value="ECO:0007669"/>
    <property type="project" value="UniProtKB-KW"/>
</dbReference>
<evidence type="ECO:0000256" key="6">
    <source>
        <dbReference type="ARBA" id="ARBA00022908"/>
    </source>
</evidence>
<dbReference type="EMBL" id="CADCXU010000626">
    <property type="protein sequence ID" value="CAA9993509.1"/>
    <property type="molecule type" value="Genomic_DNA"/>
</dbReference>
<keyword evidence="3" id="KW-0255">Endonuclease</keyword>
<feature type="domain" description="Retroviral polymerase SH3-like" evidence="10">
    <location>
        <begin position="54"/>
        <end position="110"/>
    </location>
</feature>
<keyword evidence="5" id="KW-0460">Magnesium</keyword>
<accession>A0A6H5FUP6</accession>
<keyword evidence="12" id="KW-1185">Reference proteome</keyword>
<evidence type="ECO:0000256" key="4">
    <source>
        <dbReference type="ARBA" id="ARBA00022801"/>
    </source>
</evidence>
<evidence type="ECO:0000256" key="3">
    <source>
        <dbReference type="ARBA" id="ARBA00022759"/>
    </source>
</evidence>
<dbReference type="InterPro" id="IPR039537">
    <property type="entry name" value="Retrotran_Ty1/copia-like"/>
</dbReference>
<gene>
    <name evidence="11" type="ORF">NTEN_LOCUS455</name>
</gene>
<keyword evidence="7" id="KW-0695">RNA-directed DNA polymerase</keyword>
<keyword evidence="2" id="KW-0479">Metal-binding</keyword>
<keyword evidence="9" id="KW-0233">DNA recombination</keyword>
<dbReference type="PANTHER" id="PTHR42648:SF11">
    <property type="entry name" value="TRANSPOSON TY4-P GAG-POL POLYPROTEIN"/>
    <property type="match status" value="1"/>
</dbReference>
<evidence type="ECO:0000313" key="12">
    <source>
        <dbReference type="Proteomes" id="UP000479000"/>
    </source>
</evidence>
<dbReference type="InterPro" id="IPR057670">
    <property type="entry name" value="SH3_retrovirus"/>
</dbReference>
<keyword evidence="4" id="KW-0378">Hydrolase</keyword>